<organism evidence="2 3">
    <name type="scientific">Brevundimonas subvibrioides</name>
    <dbReference type="NCBI Taxonomy" id="74313"/>
    <lineage>
        <taxon>Bacteria</taxon>
        <taxon>Pseudomonadati</taxon>
        <taxon>Pseudomonadota</taxon>
        <taxon>Alphaproteobacteria</taxon>
        <taxon>Caulobacterales</taxon>
        <taxon>Caulobacteraceae</taxon>
        <taxon>Brevundimonas</taxon>
    </lineage>
</organism>
<reference evidence="2 3" key="1">
    <citation type="submission" date="2017-03" db="EMBL/GenBank/DDBJ databases">
        <title>Lifting the veil on microbial sulfur biogeochemistry in mining wastewaters.</title>
        <authorList>
            <person name="Kantor R.S."/>
            <person name="Colenbrander Nelson T."/>
            <person name="Marshall S."/>
            <person name="Bennett D."/>
            <person name="Apte S."/>
            <person name="Camacho D."/>
            <person name="Thomas B.C."/>
            <person name="Warren L.A."/>
            <person name="Banfield J.F."/>
        </authorList>
    </citation>
    <scope>NUCLEOTIDE SEQUENCE [LARGE SCALE GENOMIC DNA]</scope>
    <source>
        <strain evidence="2">32-68-21</strain>
    </source>
</reference>
<evidence type="ECO:0000313" key="2">
    <source>
        <dbReference type="EMBL" id="OYX58019.1"/>
    </source>
</evidence>
<dbReference type="InterPro" id="IPR032708">
    <property type="entry name" value="McjB_C"/>
</dbReference>
<accession>A0A258HMK6</accession>
<dbReference type="EMBL" id="NCEQ01000003">
    <property type="protein sequence ID" value="OYX58019.1"/>
    <property type="molecule type" value="Genomic_DNA"/>
</dbReference>
<dbReference type="Pfam" id="PF13471">
    <property type="entry name" value="Transglut_core3"/>
    <property type="match status" value="1"/>
</dbReference>
<dbReference type="NCBIfam" id="NF033537">
    <property type="entry name" value="lasso_biosyn_B2"/>
    <property type="match status" value="1"/>
</dbReference>
<sequence>MGSAPILRFPCSIRVFLQVERGGPVIDPAASKHTSRHTPDAVSAAEDVYLCKVYEDVVVLDLKADRYLCLLDAGTWLHPQPDGRLILGPDGPTEDLVAADIAVRGFIDRQRRASKTPTLELSGSHKTSPIETLWAALQILEATQVFRRKTLEQLVAAAIRPPDIRGRRTTSAQAFGAYKHAVTWVPGEGECLQRAFILKRVLAGRGIHADWVFGVRTWPFGAHCWLQIDDMVVGDTLARVSNYTPIMVV</sequence>
<protein>
    <recommendedName>
        <fullName evidence="1">Microcin J25-processing protein McjB C-terminal domain-containing protein</fullName>
    </recommendedName>
</protein>
<evidence type="ECO:0000259" key="1">
    <source>
        <dbReference type="Pfam" id="PF13471"/>
    </source>
</evidence>
<feature type="domain" description="Microcin J25-processing protein McjB C-terminal" evidence="1">
    <location>
        <begin position="149"/>
        <end position="247"/>
    </location>
</feature>
<dbReference type="InterPro" id="IPR053521">
    <property type="entry name" value="McjB-like"/>
</dbReference>
<proteinExistence type="predicted"/>
<dbReference type="AlphaFoldDB" id="A0A258HMK6"/>
<gene>
    <name evidence="2" type="ORF">B7Y86_03115</name>
</gene>
<name>A0A258HMK6_9CAUL</name>
<comment type="caution">
    <text evidence="2">The sequence shown here is derived from an EMBL/GenBank/DDBJ whole genome shotgun (WGS) entry which is preliminary data.</text>
</comment>
<evidence type="ECO:0000313" key="3">
    <source>
        <dbReference type="Proteomes" id="UP000216147"/>
    </source>
</evidence>
<dbReference type="Proteomes" id="UP000216147">
    <property type="component" value="Unassembled WGS sequence"/>
</dbReference>